<dbReference type="GO" id="GO:0006508">
    <property type="term" value="P:proteolysis"/>
    <property type="evidence" value="ECO:0007669"/>
    <property type="project" value="UniProtKB-KW"/>
</dbReference>
<evidence type="ECO:0000313" key="1">
    <source>
        <dbReference type="EMBL" id="NIE45298.1"/>
    </source>
</evidence>
<dbReference type="AlphaFoldDB" id="A0A6G5A3Y2"/>
<dbReference type="EMBL" id="GIKN01003025">
    <property type="protein sequence ID" value="NIE45298.1"/>
    <property type="molecule type" value="Transcribed_RNA"/>
</dbReference>
<protein>
    <submittedName>
        <fullName evidence="1">Putative tick salivary metalloprotease</fullName>
    </submittedName>
</protein>
<dbReference type="VEuPathDB" id="VectorBase:LOC119184926"/>
<proteinExistence type="predicted"/>
<keyword evidence="1" id="KW-0645">Protease</keyword>
<dbReference type="Gene3D" id="3.40.390.10">
    <property type="entry name" value="Collagenase (Catalytic Domain)"/>
    <property type="match status" value="1"/>
</dbReference>
<name>A0A6G5A3Y2_RHIMP</name>
<sequence>MFVFKWPGSDRANISHHCFPKLFEGRDESTKVLKINDQITLNLHPSSILHDDFFVRKYREGVPEYKYFNVELLQQGLYHDAKQLAAVTLSEEGGNLRVEGVVGPQLKIRPVEAAERSIYGKQAHIVDTIEDFKSESVYGKIIDEEIAISERDTSYHVGYDSTKFNVKSIQPEVLITCDSLFLAGFKDKADMIKYILVFFQVVILRYSTITHPRIEPVLLGIEITDKTQEDKYYNYLEGGIDAIPSLYNISYYVKAREAYYQEYDLTYFLTAYDMIVPGEHGLDRGYRGICLCRVCLLRHT</sequence>
<reference evidence="1" key="1">
    <citation type="submission" date="2020-03" db="EMBL/GenBank/DDBJ databases">
        <title>A transcriptome and proteome of the tick Rhipicephalus microplus shaped by the genetic composition of its hosts and developmental stage.</title>
        <authorList>
            <person name="Garcia G.R."/>
            <person name="Ribeiro J.M.C."/>
            <person name="Maruyama S.R."/>
            <person name="Gardinasse L.G."/>
            <person name="Nelson K."/>
            <person name="Ferreira B.R."/>
            <person name="Andrade T.G."/>
            <person name="Santos I.K.F.M."/>
        </authorList>
    </citation>
    <scope>NUCLEOTIDE SEQUENCE</scope>
    <source>
        <strain evidence="1">NSGR</strain>
        <tissue evidence="1">Salivary glands</tissue>
    </source>
</reference>
<keyword evidence="1" id="KW-0378">Hydrolase</keyword>
<dbReference type="OrthoDB" id="6506185at2759"/>
<keyword evidence="1" id="KW-0482">Metalloprotease</keyword>
<accession>A0A6G5A3Y2</accession>
<dbReference type="InterPro" id="IPR024079">
    <property type="entry name" value="MetalloPept_cat_dom_sf"/>
</dbReference>
<organism evidence="1">
    <name type="scientific">Rhipicephalus microplus</name>
    <name type="common">Cattle tick</name>
    <name type="synonym">Boophilus microplus</name>
    <dbReference type="NCBI Taxonomy" id="6941"/>
    <lineage>
        <taxon>Eukaryota</taxon>
        <taxon>Metazoa</taxon>
        <taxon>Ecdysozoa</taxon>
        <taxon>Arthropoda</taxon>
        <taxon>Chelicerata</taxon>
        <taxon>Arachnida</taxon>
        <taxon>Acari</taxon>
        <taxon>Parasitiformes</taxon>
        <taxon>Ixodida</taxon>
        <taxon>Ixodoidea</taxon>
        <taxon>Ixodidae</taxon>
        <taxon>Rhipicephalinae</taxon>
        <taxon>Rhipicephalus</taxon>
        <taxon>Boophilus</taxon>
    </lineage>
</organism>
<dbReference type="GO" id="GO:0008237">
    <property type="term" value="F:metallopeptidase activity"/>
    <property type="evidence" value="ECO:0007669"/>
    <property type="project" value="UniProtKB-KW"/>
</dbReference>